<organism evidence="1 2">
    <name type="scientific">Nocardia cerradoensis</name>
    <dbReference type="NCBI Taxonomy" id="85688"/>
    <lineage>
        <taxon>Bacteria</taxon>
        <taxon>Bacillati</taxon>
        <taxon>Actinomycetota</taxon>
        <taxon>Actinomycetes</taxon>
        <taxon>Mycobacteriales</taxon>
        <taxon>Nocardiaceae</taxon>
        <taxon>Nocardia</taxon>
    </lineage>
</organism>
<protein>
    <submittedName>
        <fullName evidence="1">RsbT co-antagonist protein RsbRA</fullName>
    </submittedName>
</protein>
<name>A0A231GSP3_9NOCA</name>
<comment type="caution">
    <text evidence="1">The sequence shown here is derived from an EMBL/GenBank/DDBJ whole genome shotgun (WGS) entry which is preliminary data.</text>
</comment>
<gene>
    <name evidence="1" type="primary">rsbRA_2</name>
    <name evidence="1" type="ORF">B7C42_08330</name>
</gene>
<dbReference type="InterPro" id="IPR036513">
    <property type="entry name" value="STAS_dom_sf"/>
</dbReference>
<reference evidence="1 2" key="1">
    <citation type="submission" date="2017-07" db="EMBL/GenBank/DDBJ databases">
        <title>First draft Genome Sequence of Nocardia cerradoensis isolated from human infection.</title>
        <authorList>
            <person name="Carrasco G."/>
        </authorList>
    </citation>
    <scope>NUCLEOTIDE SEQUENCE [LARGE SCALE GENOMIC DNA]</scope>
    <source>
        <strain evidence="1 2">CNM20130759</strain>
    </source>
</reference>
<evidence type="ECO:0000313" key="1">
    <source>
        <dbReference type="EMBL" id="OXR39602.1"/>
    </source>
</evidence>
<dbReference type="Gene3D" id="3.30.750.24">
    <property type="entry name" value="STAS domain"/>
    <property type="match status" value="1"/>
</dbReference>
<dbReference type="Proteomes" id="UP000215506">
    <property type="component" value="Unassembled WGS sequence"/>
</dbReference>
<dbReference type="SUPFAM" id="SSF52091">
    <property type="entry name" value="SpoIIaa-like"/>
    <property type="match status" value="1"/>
</dbReference>
<dbReference type="PANTHER" id="PTHR33745">
    <property type="entry name" value="RSBT ANTAGONIST PROTEIN RSBS-RELATED"/>
    <property type="match status" value="1"/>
</dbReference>
<dbReference type="InterPro" id="IPR051932">
    <property type="entry name" value="Bact_StressResp_Reg"/>
</dbReference>
<sequence length="83" mass="8784">MPDIDSTVANHLVQTVDASGLMGANVIITGLSSEIALTLVTIGLDLSKMNAVGDLQGGIEEAERLLGYEVTRVTDRSIERDGR</sequence>
<dbReference type="AlphaFoldDB" id="A0A231GSP3"/>
<keyword evidence="2" id="KW-1185">Reference proteome</keyword>
<proteinExistence type="predicted"/>
<accession>A0A231GSP3</accession>
<evidence type="ECO:0000313" key="2">
    <source>
        <dbReference type="Proteomes" id="UP000215506"/>
    </source>
</evidence>
<dbReference type="EMBL" id="NGAF01000172">
    <property type="protein sequence ID" value="OXR39602.1"/>
    <property type="molecule type" value="Genomic_DNA"/>
</dbReference>